<comment type="caution">
    <text evidence="1">The sequence shown here is derived from an EMBL/GenBank/DDBJ whole genome shotgun (WGS) entry which is preliminary data.</text>
</comment>
<evidence type="ECO:0000313" key="1">
    <source>
        <dbReference type="EMBL" id="KAH7916997.1"/>
    </source>
</evidence>
<evidence type="ECO:0000313" key="2">
    <source>
        <dbReference type="Proteomes" id="UP000790709"/>
    </source>
</evidence>
<keyword evidence="2" id="KW-1185">Reference proteome</keyword>
<dbReference type="Proteomes" id="UP000790709">
    <property type="component" value="Unassembled WGS sequence"/>
</dbReference>
<gene>
    <name evidence="1" type="ORF">BV22DRAFT_1135799</name>
</gene>
<proteinExistence type="predicted"/>
<sequence>MARPTIHKTPEARLMAAREKRRRSYAKEVINARRRKQCEPGSVRKQAKKPAVLLDTQARGAVSSEDLLVDENDSDDSDDMTLAQCLAIVKEAKDDLIALTGAPRSFVEGVLQEFVATMDCESSDNSDGDLNILDRALASIETIHDKAHKGQDKIYEMCGLCVEWHAADVVCKGIRNVVAMLEDIYCLAMQGGAELAEAHMLGELMYQKYDHSSLT</sequence>
<accession>A0ACB8AX48</accession>
<protein>
    <submittedName>
        <fullName evidence="1">Uncharacterized protein</fullName>
    </submittedName>
</protein>
<reference evidence="1" key="1">
    <citation type="journal article" date="2021" name="New Phytol.">
        <title>Evolutionary innovations through gain and loss of genes in the ectomycorrhizal Boletales.</title>
        <authorList>
            <person name="Wu G."/>
            <person name="Miyauchi S."/>
            <person name="Morin E."/>
            <person name="Kuo A."/>
            <person name="Drula E."/>
            <person name="Varga T."/>
            <person name="Kohler A."/>
            <person name="Feng B."/>
            <person name="Cao Y."/>
            <person name="Lipzen A."/>
            <person name="Daum C."/>
            <person name="Hundley H."/>
            <person name="Pangilinan J."/>
            <person name="Johnson J."/>
            <person name="Barry K."/>
            <person name="LaButti K."/>
            <person name="Ng V."/>
            <person name="Ahrendt S."/>
            <person name="Min B."/>
            <person name="Choi I.G."/>
            <person name="Park H."/>
            <person name="Plett J.M."/>
            <person name="Magnuson J."/>
            <person name="Spatafora J.W."/>
            <person name="Nagy L.G."/>
            <person name="Henrissat B."/>
            <person name="Grigoriev I.V."/>
            <person name="Yang Z.L."/>
            <person name="Xu J."/>
            <person name="Martin F.M."/>
        </authorList>
    </citation>
    <scope>NUCLEOTIDE SEQUENCE</scope>
    <source>
        <strain evidence="1">KUC20120723A-06</strain>
    </source>
</reference>
<name>A0ACB8AX48_9AGAM</name>
<dbReference type="EMBL" id="MU267368">
    <property type="protein sequence ID" value="KAH7916997.1"/>
    <property type="molecule type" value="Genomic_DNA"/>
</dbReference>
<organism evidence="1 2">
    <name type="scientific">Leucogyrophana mollusca</name>
    <dbReference type="NCBI Taxonomy" id="85980"/>
    <lineage>
        <taxon>Eukaryota</taxon>
        <taxon>Fungi</taxon>
        <taxon>Dikarya</taxon>
        <taxon>Basidiomycota</taxon>
        <taxon>Agaricomycotina</taxon>
        <taxon>Agaricomycetes</taxon>
        <taxon>Agaricomycetidae</taxon>
        <taxon>Boletales</taxon>
        <taxon>Boletales incertae sedis</taxon>
        <taxon>Leucogyrophana</taxon>
    </lineage>
</organism>